<evidence type="ECO:0000313" key="1">
    <source>
        <dbReference type="EMBL" id="DAF60145.1"/>
    </source>
</evidence>
<protein>
    <submittedName>
        <fullName evidence="1">Uncharacterized protein</fullName>
    </submittedName>
</protein>
<dbReference type="EMBL" id="BK032783">
    <property type="protein sequence ID" value="DAF60145.1"/>
    <property type="molecule type" value="Genomic_DNA"/>
</dbReference>
<sequence length="32" mass="3563">MAFLYSSNAIVTILCDFGNRVAATELTDCYFL</sequence>
<accession>A0A8S5TA40</accession>
<organism evidence="1">
    <name type="scientific">Siphoviridae sp. ctprd3</name>
    <dbReference type="NCBI Taxonomy" id="2827943"/>
    <lineage>
        <taxon>Viruses</taxon>
        <taxon>Duplodnaviria</taxon>
        <taxon>Heunggongvirae</taxon>
        <taxon>Uroviricota</taxon>
        <taxon>Caudoviricetes</taxon>
    </lineage>
</organism>
<name>A0A8S5TA40_9CAUD</name>
<reference evidence="1" key="1">
    <citation type="journal article" date="2021" name="Proc. Natl. Acad. Sci. U.S.A.">
        <title>A Catalog of Tens of Thousands of Viruses from Human Metagenomes Reveals Hidden Associations with Chronic Diseases.</title>
        <authorList>
            <person name="Tisza M.J."/>
            <person name="Buck C.B."/>
        </authorList>
    </citation>
    <scope>NUCLEOTIDE SEQUENCE</scope>
    <source>
        <strain evidence="1">Ctprd3</strain>
    </source>
</reference>
<proteinExistence type="predicted"/>